<dbReference type="RefSeq" id="WP_167177187.1">
    <property type="nucleotide sequence ID" value="NZ_BAAAEJ010000007.1"/>
</dbReference>
<protein>
    <submittedName>
        <fullName evidence="1">TIGR02466 family protein</fullName>
    </submittedName>
</protein>
<name>A0ABP3I8G5_9CAUL</name>
<evidence type="ECO:0000313" key="2">
    <source>
        <dbReference type="Proteomes" id="UP001500791"/>
    </source>
</evidence>
<dbReference type="Proteomes" id="UP001500791">
    <property type="component" value="Unassembled WGS sequence"/>
</dbReference>
<dbReference type="EMBL" id="BAAAEJ010000007">
    <property type="protein sequence ID" value="GAA0392857.1"/>
    <property type="molecule type" value="Genomic_DNA"/>
</dbReference>
<accession>A0ABP3I8G5</accession>
<keyword evidence="2" id="KW-1185">Reference proteome</keyword>
<proteinExistence type="predicted"/>
<dbReference type="SUPFAM" id="SSF51197">
    <property type="entry name" value="Clavaminate synthase-like"/>
    <property type="match status" value="1"/>
</dbReference>
<comment type="caution">
    <text evidence="1">The sequence shown here is derived from an EMBL/GenBank/DDBJ whole genome shotgun (WGS) entry which is preliminary data.</text>
</comment>
<evidence type="ECO:0000313" key="1">
    <source>
        <dbReference type="EMBL" id="GAA0392857.1"/>
    </source>
</evidence>
<dbReference type="NCBIfam" id="TIGR02466">
    <property type="entry name" value="TIGR02466 family protein"/>
    <property type="match status" value="1"/>
</dbReference>
<gene>
    <name evidence="1" type="ORF">GCM10009093_19300</name>
</gene>
<dbReference type="InterPro" id="IPR012668">
    <property type="entry name" value="CHP02466"/>
</dbReference>
<sequence length="203" mass="23038">MSLRTLFPTQIYETSVAADKGWAELHEEILDLCLVMGEEDEAGIKWCADNHYPGYTSYGSINDLPVRFPEFSELKRILDKHANIYAKALNFDLARKPKLDNLWVNILMPGGGHTGHIHPHSIISGTIYIHIPDGASSLKMEDPRLVMMMNRPGVTDNATEAERPFVYLKPQAGTILMWESWLRHEVPANRATEQRISISFNYS</sequence>
<organism evidence="1 2">
    <name type="scientific">Brevundimonas terrae</name>
    <dbReference type="NCBI Taxonomy" id="363631"/>
    <lineage>
        <taxon>Bacteria</taxon>
        <taxon>Pseudomonadati</taxon>
        <taxon>Pseudomonadota</taxon>
        <taxon>Alphaproteobacteria</taxon>
        <taxon>Caulobacterales</taxon>
        <taxon>Caulobacteraceae</taxon>
        <taxon>Brevundimonas</taxon>
    </lineage>
</organism>
<dbReference type="Pfam" id="PF13759">
    <property type="entry name" value="2OG-FeII_Oxy_5"/>
    <property type="match status" value="1"/>
</dbReference>
<dbReference type="Gene3D" id="2.60.120.620">
    <property type="entry name" value="q2cbj1_9rhob like domain"/>
    <property type="match status" value="1"/>
</dbReference>
<reference evidence="2" key="1">
    <citation type="journal article" date="2019" name="Int. J. Syst. Evol. Microbiol.">
        <title>The Global Catalogue of Microorganisms (GCM) 10K type strain sequencing project: providing services to taxonomists for standard genome sequencing and annotation.</title>
        <authorList>
            <consortium name="The Broad Institute Genomics Platform"/>
            <consortium name="The Broad Institute Genome Sequencing Center for Infectious Disease"/>
            <person name="Wu L."/>
            <person name="Ma J."/>
        </authorList>
    </citation>
    <scope>NUCLEOTIDE SEQUENCE [LARGE SCALE GENOMIC DNA]</scope>
    <source>
        <strain evidence="2">JCM 13476</strain>
    </source>
</reference>